<feature type="transmembrane region" description="Helical" evidence="5">
    <location>
        <begin position="184"/>
        <end position="204"/>
    </location>
</feature>
<feature type="transmembrane region" description="Helical" evidence="5">
    <location>
        <begin position="368"/>
        <end position="387"/>
    </location>
</feature>
<dbReference type="EMBL" id="JAPJUH010000002">
    <property type="protein sequence ID" value="MCX3264029.1"/>
    <property type="molecule type" value="Genomic_DNA"/>
</dbReference>
<dbReference type="InterPro" id="IPR052556">
    <property type="entry name" value="PolySynth_Transporter"/>
</dbReference>
<accession>A0A9X3I8I9</accession>
<reference evidence="6" key="1">
    <citation type="submission" date="2022-11" db="EMBL/GenBank/DDBJ databases">
        <authorList>
            <person name="Graham C."/>
            <person name="Newman J.D."/>
        </authorList>
    </citation>
    <scope>NUCLEOTIDE SEQUENCE</scope>
    <source>
        <strain evidence="6">DSM 19486</strain>
    </source>
</reference>
<keyword evidence="2 5" id="KW-0812">Transmembrane</keyword>
<sequence>MPELVRKIRLLGENQNIKKYIFNTSWLFSEQLIRMCVGLVVGVWVARYLGPEKFGVLNYAQSLVALFSALATLGLNNIVIRELVKKNYDKNLLLGTSFIMKLIGGSVTFIFLFIAINVISSDYYTKVVVLIVASSTIFQSFNVIDFYFQSKVESKFVVYVNILVLIISTILKVLFLIFKAQLALFALLTVIENIVLAIGLIYFYKKNRETIKAWSFDKGICFMLLKDSWPLILSSISISIGMRIDQVMIKSYMNDINVGYYAVGVKFAEIFTFIPMLISQSIYPKILEMDFSKERNKLIFMLRSIFFLLVLLSIGVNIFSSYAINLLYGAKYEDSIAVVNILIWTIPFTYLNIVTSTILQKLNKSKTILYRQLLIAAINIVANIYLIPWFGTVGASLSTLIADTSLFFFGFFLYNERWIYLLRIEAILFIPTKNIFKLKI</sequence>
<dbReference type="PANTHER" id="PTHR43424">
    <property type="entry name" value="LOCUS PUTATIVE PROTEIN 1-RELATED"/>
    <property type="match status" value="1"/>
</dbReference>
<keyword evidence="4 5" id="KW-0472">Membrane</keyword>
<dbReference type="PANTHER" id="PTHR43424:SF1">
    <property type="entry name" value="LOCUS PUTATIVE PROTEIN 1-RELATED"/>
    <property type="match status" value="1"/>
</dbReference>
<feature type="transmembrane region" description="Helical" evidence="5">
    <location>
        <begin position="123"/>
        <end position="144"/>
    </location>
</feature>
<comment type="caution">
    <text evidence="6">The sequence shown here is derived from an EMBL/GenBank/DDBJ whole genome shotgun (WGS) entry which is preliminary data.</text>
</comment>
<feature type="transmembrane region" description="Helical" evidence="5">
    <location>
        <begin position="32"/>
        <end position="50"/>
    </location>
</feature>
<feature type="transmembrane region" description="Helical" evidence="5">
    <location>
        <begin position="298"/>
        <end position="324"/>
    </location>
</feature>
<organism evidence="6 7">
    <name type="scientific">Pedobacter agri</name>
    <dbReference type="NCBI Taxonomy" id="454586"/>
    <lineage>
        <taxon>Bacteria</taxon>
        <taxon>Pseudomonadati</taxon>
        <taxon>Bacteroidota</taxon>
        <taxon>Sphingobacteriia</taxon>
        <taxon>Sphingobacteriales</taxon>
        <taxon>Sphingobacteriaceae</taxon>
        <taxon>Pedobacter</taxon>
    </lineage>
</organism>
<proteinExistence type="predicted"/>
<dbReference type="Pfam" id="PF01943">
    <property type="entry name" value="Polysacc_synt"/>
    <property type="match status" value="1"/>
</dbReference>
<dbReference type="GO" id="GO:0016020">
    <property type="term" value="C:membrane"/>
    <property type="evidence" value="ECO:0007669"/>
    <property type="project" value="UniProtKB-SubCell"/>
</dbReference>
<evidence type="ECO:0000256" key="4">
    <source>
        <dbReference type="ARBA" id="ARBA00023136"/>
    </source>
</evidence>
<evidence type="ECO:0000256" key="2">
    <source>
        <dbReference type="ARBA" id="ARBA00022692"/>
    </source>
</evidence>
<evidence type="ECO:0000313" key="6">
    <source>
        <dbReference type="EMBL" id="MCX3264029.1"/>
    </source>
</evidence>
<dbReference type="Proteomes" id="UP001142592">
    <property type="component" value="Unassembled WGS sequence"/>
</dbReference>
<feature type="transmembrane region" description="Helical" evidence="5">
    <location>
        <begin position="336"/>
        <end position="356"/>
    </location>
</feature>
<evidence type="ECO:0000256" key="1">
    <source>
        <dbReference type="ARBA" id="ARBA00004141"/>
    </source>
</evidence>
<dbReference type="RefSeq" id="WP_010599395.1">
    <property type="nucleotide sequence ID" value="NZ_JAPJUH010000002.1"/>
</dbReference>
<dbReference type="CDD" id="cd13128">
    <property type="entry name" value="MATE_Wzx_like"/>
    <property type="match status" value="1"/>
</dbReference>
<protein>
    <submittedName>
        <fullName evidence="6">Flippase</fullName>
    </submittedName>
</protein>
<feature type="transmembrane region" description="Helical" evidence="5">
    <location>
        <begin position="393"/>
        <end position="414"/>
    </location>
</feature>
<dbReference type="InterPro" id="IPR002797">
    <property type="entry name" value="Polysacc_synth"/>
</dbReference>
<gene>
    <name evidence="6" type="ORF">OQZ29_04690</name>
</gene>
<comment type="subcellular location">
    <subcellularLocation>
        <location evidence="1">Membrane</location>
        <topology evidence="1">Multi-pass membrane protein</topology>
    </subcellularLocation>
</comment>
<feature type="transmembrane region" description="Helical" evidence="5">
    <location>
        <begin position="56"/>
        <end position="80"/>
    </location>
</feature>
<name>A0A9X3I8I9_9SPHI</name>
<dbReference type="AlphaFoldDB" id="A0A9X3I8I9"/>
<keyword evidence="3 5" id="KW-1133">Transmembrane helix</keyword>
<keyword evidence="7" id="KW-1185">Reference proteome</keyword>
<feature type="transmembrane region" description="Helical" evidence="5">
    <location>
        <begin position="156"/>
        <end position="178"/>
    </location>
</feature>
<evidence type="ECO:0000313" key="7">
    <source>
        <dbReference type="Proteomes" id="UP001142592"/>
    </source>
</evidence>
<evidence type="ECO:0000256" key="5">
    <source>
        <dbReference type="SAM" id="Phobius"/>
    </source>
</evidence>
<feature type="transmembrane region" description="Helical" evidence="5">
    <location>
        <begin position="92"/>
        <end position="117"/>
    </location>
</feature>
<evidence type="ECO:0000256" key="3">
    <source>
        <dbReference type="ARBA" id="ARBA00022989"/>
    </source>
</evidence>